<dbReference type="RefSeq" id="WP_007416261.1">
    <property type="nucleotide sequence ID" value="NZ_ABOX02000024.1"/>
</dbReference>
<dbReference type="Gene3D" id="2.40.160.200">
    <property type="entry name" value="LURP1-related"/>
    <property type="match status" value="1"/>
</dbReference>
<dbReference type="InterPro" id="IPR025659">
    <property type="entry name" value="Tubby-like_C"/>
</dbReference>
<sequence>MRYVMKQKVFSFGDDFVIKDEQGKEVFFVDGRAFSLGDKLSFQDMSGNELAFISQKLLSWGPTYEIYRGGDLAAVVKKHLFTPLHCRFTVDVPGPDDLEARGSFTDMEYTFERGGRRVAEVSKRWFSWSDTYGVETTPDADDILILASTVVIDLICHGDRKNH</sequence>
<dbReference type="EMBL" id="ABOX02000024">
    <property type="protein sequence ID" value="EEF59756.1"/>
    <property type="molecule type" value="Genomic_DNA"/>
</dbReference>
<protein>
    <recommendedName>
        <fullName evidence="4">YxjI</fullName>
    </recommendedName>
</protein>
<evidence type="ECO:0000313" key="2">
    <source>
        <dbReference type="EMBL" id="EEF59756.1"/>
    </source>
</evidence>
<accession>B9XKB8</accession>
<proteinExistence type="inferred from homology"/>
<dbReference type="OrthoDB" id="652307at2"/>
<organism evidence="2 3">
    <name type="scientific">Pedosphaera parvula (strain Ellin514)</name>
    <dbReference type="NCBI Taxonomy" id="320771"/>
    <lineage>
        <taxon>Bacteria</taxon>
        <taxon>Pseudomonadati</taxon>
        <taxon>Verrucomicrobiota</taxon>
        <taxon>Pedosphaerae</taxon>
        <taxon>Pedosphaerales</taxon>
        <taxon>Pedosphaeraceae</taxon>
        <taxon>Pedosphaera</taxon>
    </lineage>
</organism>
<dbReference type="InterPro" id="IPR038595">
    <property type="entry name" value="LOR_sf"/>
</dbReference>
<dbReference type="AlphaFoldDB" id="B9XKB8"/>
<dbReference type="Proteomes" id="UP000003688">
    <property type="component" value="Unassembled WGS sequence"/>
</dbReference>
<dbReference type="STRING" id="320771.Cflav_PD2577"/>
<reference evidence="2 3" key="1">
    <citation type="journal article" date="2011" name="J. Bacteriol.">
        <title>Genome sequence of 'Pedosphaera parvula' Ellin514, an aerobic Verrucomicrobial isolate from pasture soil.</title>
        <authorList>
            <person name="Kant R."/>
            <person name="van Passel M.W."/>
            <person name="Sangwan P."/>
            <person name="Palva A."/>
            <person name="Lucas S."/>
            <person name="Copeland A."/>
            <person name="Lapidus A."/>
            <person name="Glavina Del Rio T."/>
            <person name="Dalin E."/>
            <person name="Tice H."/>
            <person name="Bruce D."/>
            <person name="Goodwin L."/>
            <person name="Pitluck S."/>
            <person name="Chertkov O."/>
            <person name="Larimer F.W."/>
            <person name="Land M.L."/>
            <person name="Hauser L."/>
            <person name="Brettin T.S."/>
            <person name="Detter J.C."/>
            <person name="Han S."/>
            <person name="de Vos W.M."/>
            <person name="Janssen P.H."/>
            <person name="Smidt H."/>
        </authorList>
    </citation>
    <scope>NUCLEOTIDE SEQUENCE [LARGE SCALE GENOMIC DNA]</scope>
    <source>
        <strain evidence="2 3">Ellin514</strain>
    </source>
</reference>
<evidence type="ECO:0008006" key="4">
    <source>
        <dbReference type="Google" id="ProtNLM"/>
    </source>
</evidence>
<dbReference type="PANTHER" id="PTHR31087:SF161">
    <property type="entry name" value="TUBBY C 2 FAMILY PROTEIN"/>
    <property type="match status" value="1"/>
</dbReference>
<evidence type="ECO:0000313" key="3">
    <source>
        <dbReference type="Proteomes" id="UP000003688"/>
    </source>
</evidence>
<comment type="caution">
    <text evidence="2">The sequence shown here is derived from an EMBL/GenBank/DDBJ whole genome shotgun (WGS) entry which is preliminary data.</text>
</comment>
<comment type="similarity">
    <text evidence="1">Belongs to the LOR family.</text>
</comment>
<evidence type="ECO:0000256" key="1">
    <source>
        <dbReference type="ARBA" id="ARBA00005437"/>
    </source>
</evidence>
<name>B9XKB8_PEDPL</name>
<dbReference type="Pfam" id="PF04525">
    <property type="entry name" value="LOR"/>
    <property type="match status" value="1"/>
</dbReference>
<gene>
    <name evidence="2" type="ORF">Cflav_PD2577</name>
</gene>
<dbReference type="PANTHER" id="PTHR31087">
    <property type="match status" value="1"/>
</dbReference>
<dbReference type="InterPro" id="IPR007612">
    <property type="entry name" value="LOR"/>
</dbReference>
<dbReference type="SUPFAM" id="SSF54518">
    <property type="entry name" value="Tubby C-terminal domain-like"/>
    <property type="match status" value="1"/>
</dbReference>
<keyword evidence="3" id="KW-1185">Reference proteome</keyword>